<dbReference type="Pfam" id="PF00216">
    <property type="entry name" value="Bac_DNA_binding"/>
    <property type="match status" value="1"/>
</dbReference>
<comment type="similarity">
    <text evidence="1">Belongs to the bacterial histone-like protein family.</text>
</comment>
<protein>
    <submittedName>
        <fullName evidence="4">HU family DNA-binding protein</fullName>
    </submittedName>
</protein>
<feature type="compositionally biased region" description="Basic and acidic residues" evidence="3">
    <location>
        <begin position="21"/>
        <end position="32"/>
    </location>
</feature>
<feature type="compositionally biased region" description="Acidic residues" evidence="3">
    <location>
        <begin position="144"/>
        <end position="156"/>
    </location>
</feature>
<dbReference type="GO" id="GO:0003677">
    <property type="term" value="F:DNA binding"/>
    <property type="evidence" value="ECO:0007669"/>
    <property type="project" value="UniProtKB-KW"/>
</dbReference>
<keyword evidence="2 4" id="KW-0238">DNA-binding</keyword>
<gene>
    <name evidence="4" type="ORF">RM543_13225</name>
</gene>
<dbReference type="RefSeq" id="WP_311692396.1">
    <property type="nucleotide sequence ID" value="NZ_JAVRHL010000003.1"/>
</dbReference>
<proteinExistence type="inferred from homology"/>
<organism evidence="4 5">
    <name type="scientific">Tropicimonas omnivorans</name>
    <dbReference type="NCBI Taxonomy" id="3075590"/>
    <lineage>
        <taxon>Bacteria</taxon>
        <taxon>Pseudomonadati</taxon>
        <taxon>Pseudomonadota</taxon>
        <taxon>Alphaproteobacteria</taxon>
        <taxon>Rhodobacterales</taxon>
        <taxon>Roseobacteraceae</taxon>
        <taxon>Tropicimonas</taxon>
    </lineage>
</organism>
<feature type="region of interest" description="Disordered" evidence="3">
    <location>
        <begin position="1"/>
        <end position="41"/>
    </location>
</feature>
<dbReference type="Proteomes" id="UP001265259">
    <property type="component" value="Unassembled WGS sequence"/>
</dbReference>
<dbReference type="SUPFAM" id="SSF47729">
    <property type="entry name" value="IHF-like DNA-binding proteins"/>
    <property type="match status" value="1"/>
</dbReference>
<sequence>MNDSSETPDPKGRPAPGAGRRASDPPLPREDGTVSTDSIVPPVTVVSPEPVVAGAKVKKPELIDRVVAQSGVKKRDAKPVVEAMLGVLGEMLSDGREMQVPPLGKLMVGRRKEVSGGEVLNLRLRRTGGAAPGPKDSQPGPDESGQEPGDDAEGAD</sequence>
<dbReference type="Gene3D" id="4.10.520.10">
    <property type="entry name" value="IHF-like DNA-binding proteins"/>
    <property type="match status" value="1"/>
</dbReference>
<accession>A0ABU3DIV0</accession>
<dbReference type="InterPro" id="IPR000119">
    <property type="entry name" value="Hist_DNA-bd"/>
</dbReference>
<dbReference type="InterPro" id="IPR010992">
    <property type="entry name" value="IHF-like_DNA-bd_dom_sf"/>
</dbReference>
<evidence type="ECO:0000256" key="1">
    <source>
        <dbReference type="ARBA" id="ARBA00010529"/>
    </source>
</evidence>
<evidence type="ECO:0000256" key="2">
    <source>
        <dbReference type="ARBA" id="ARBA00023125"/>
    </source>
</evidence>
<dbReference type="EMBL" id="JAVRHL010000003">
    <property type="protein sequence ID" value="MDT0683651.1"/>
    <property type="molecule type" value="Genomic_DNA"/>
</dbReference>
<feature type="region of interest" description="Disordered" evidence="3">
    <location>
        <begin position="121"/>
        <end position="156"/>
    </location>
</feature>
<name>A0ABU3DIV0_9RHOB</name>
<comment type="caution">
    <text evidence="4">The sequence shown here is derived from an EMBL/GenBank/DDBJ whole genome shotgun (WGS) entry which is preliminary data.</text>
</comment>
<reference evidence="4 5" key="1">
    <citation type="submission" date="2023-09" db="EMBL/GenBank/DDBJ databases">
        <authorList>
            <person name="Rey-Velasco X."/>
        </authorList>
    </citation>
    <scope>NUCLEOTIDE SEQUENCE [LARGE SCALE GENOMIC DNA]</scope>
    <source>
        <strain evidence="4 5">F158</strain>
    </source>
</reference>
<keyword evidence="5" id="KW-1185">Reference proteome</keyword>
<evidence type="ECO:0000313" key="4">
    <source>
        <dbReference type="EMBL" id="MDT0683651.1"/>
    </source>
</evidence>
<evidence type="ECO:0000313" key="5">
    <source>
        <dbReference type="Proteomes" id="UP001265259"/>
    </source>
</evidence>
<evidence type="ECO:0000256" key="3">
    <source>
        <dbReference type="SAM" id="MobiDB-lite"/>
    </source>
</evidence>